<name>G3ICI7_CRIGR</name>
<dbReference type="Proteomes" id="UP000001075">
    <property type="component" value="Unassembled WGS sequence"/>
</dbReference>
<dbReference type="EMBL" id="JH001930">
    <property type="protein sequence ID" value="EGW12859.1"/>
    <property type="molecule type" value="Genomic_DNA"/>
</dbReference>
<organism evidence="1 2">
    <name type="scientific">Cricetulus griseus</name>
    <name type="common">Chinese hamster</name>
    <name type="synonym">Cricetulus barabensis griseus</name>
    <dbReference type="NCBI Taxonomy" id="10029"/>
    <lineage>
        <taxon>Eukaryota</taxon>
        <taxon>Metazoa</taxon>
        <taxon>Chordata</taxon>
        <taxon>Craniata</taxon>
        <taxon>Vertebrata</taxon>
        <taxon>Euteleostomi</taxon>
        <taxon>Mammalia</taxon>
        <taxon>Eutheria</taxon>
        <taxon>Euarchontoglires</taxon>
        <taxon>Glires</taxon>
        <taxon>Rodentia</taxon>
        <taxon>Myomorpha</taxon>
        <taxon>Muroidea</taxon>
        <taxon>Cricetidae</taxon>
        <taxon>Cricetinae</taxon>
        <taxon>Cricetulus</taxon>
    </lineage>
</organism>
<evidence type="ECO:0000313" key="1">
    <source>
        <dbReference type="EMBL" id="EGW12859.1"/>
    </source>
</evidence>
<protein>
    <submittedName>
        <fullName evidence="1">Uncharacterized protein</fullName>
    </submittedName>
</protein>
<evidence type="ECO:0000313" key="2">
    <source>
        <dbReference type="Proteomes" id="UP000001075"/>
    </source>
</evidence>
<gene>
    <name evidence="1" type="ORF">I79_021385</name>
</gene>
<dbReference type="AlphaFoldDB" id="G3ICI7"/>
<reference evidence="2" key="1">
    <citation type="journal article" date="2011" name="Nat. Biotechnol.">
        <title>The genomic sequence of the Chinese hamster ovary (CHO)-K1 cell line.</title>
        <authorList>
            <person name="Xu X."/>
            <person name="Nagarajan H."/>
            <person name="Lewis N.E."/>
            <person name="Pan S."/>
            <person name="Cai Z."/>
            <person name="Liu X."/>
            <person name="Chen W."/>
            <person name="Xie M."/>
            <person name="Wang W."/>
            <person name="Hammond S."/>
            <person name="Andersen M.R."/>
            <person name="Neff N."/>
            <person name="Passarelli B."/>
            <person name="Koh W."/>
            <person name="Fan H.C."/>
            <person name="Wang J."/>
            <person name="Gui Y."/>
            <person name="Lee K.H."/>
            <person name="Betenbaugh M.J."/>
            <person name="Quake S.R."/>
            <person name="Famili I."/>
            <person name="Palsson B.O."/>
            <person name="Wang J."/>
        </authorList>
    </citation>
    <scope>NUCLEOTIDE SEQUENCE [LARGE SCALE GENOMIC DNA]</scope>
    <source>
        <strain evidence="2">CHO K1 cell line</strain>
    </source>
</reference>
<sequence length="61" mass="7097">MAAKEILSPEDIFVMLGSSYHTREVLQPARERRLLNHNRNRSCNTYCYCLSIPDIKPKCIT</sequence>
<proteinExistence type="predicted"/>
<dbReference type="InParanoid" id="G3ICI7"/>
<accession>G3ICI7</accession>